<evidence type="ECO:0000313" key="1">
    <source>
        <dbReference type="EMBL" id="JAD30448.1"/>
    </source>
</evidence>
<name>A0A0A8YYC9_ARUDO</name>
<dbReference type="EMBL" id="GBRH01267447">
    <property type="protein sequence ID" value="JAD30448.1"/>
    <property type="molecule type" value="Transcribed_RNA"/>
</dbReference>
<sequence>MLISQNSYKNSPDPGSKYNLDEVDLEQQCIHKLQQVNVINNEISDSCMRMASWRGHI</sequence>
<proteinExistence type="predicted"/>
<protein>
    <submittedName>
        <fullName evidence="1">Uncharacterized protein</fullName>
    </submittedName>
</protein>
<dbReference type="AlphaFoldDB" id="A0A0A8YYC9"/>
<reference evidence="1" key="1">
    <citation type="submission" date="2014-09" db="EMBL/GenBank/DDBJ databases">
        <authorList>
            <person name="Magalhaes I.L.F."/>
            <person name="Oliveira U."/>
            <person name="Santos F.R."/>
            <person name="Vidigal T.H.D.A."/>
            <person name="Brescovit A.D."/>
            <person name="Santos A.J."/>
        </authorList>
    </citation>
    <scope>NUCLEOTIDE SEQUENCE</scope>
    <source>
        <tissue evidence="1">Shoot tissue taken approximately 20 cm above the soil surface</tissue>
    </source>
</reference>
<organism evidence="1">
    <name type="scientific">Arundo donax</name>
    <name type="common">Giant reed</name>
    <name type="synonym">Donax arundinaceus</name>
    <dbReference type="NCBI Taxonomy" id="35708"/>
    <lineage>
        <taxon>Eukaryota</taxon>
        <taxon>Viridiplantae</taxon>
        <taxon>Streptophyta</taxon>
        <taxon>Embryophyta</taxon>
        <taxon>Tracheophyta</taxon>
        <taxon>Spermatophyta</taxon>
        <taxon>Magnoliopsida</taxon>
        <taxon>Liliopsida</taxon>
        <taxon>Poales</taxon>
        <taxon>Poaceae</taxon>
        <taxon>PACMAD clade</taxon>
        <taxon>Arundinoideae</taxon>
        <taxon>Arundineae</taxon>
        <taxon>Arundo</taxon>
    </lineage>
</organism>
<reference evidence="1" key="2">
    <citation type="journal article" date="2015" name="Data Brief">
        <title>Shoot transcriptome of the giant reed, Arundo donax.</title>
        <authorList>
            <person name="Barrero R.A."/>
            <person name="Guerrero F.D."/>
            <person name="Moolhuijzen P."/>
            <person name="Goolsby J.A."/>
            <person name="Tidwell J."/>
            <person name="Bellgard S.E."/>
            <person name="Bellgard M.I."/>
        </authorList>
    </citation>
    <scope>NUCLEOTIDE SEQUENCE</scope>
    <source>
        <tissue evidence="1">Shoot tissue taken approximately 20 cm above the soil surface</tissue>
    </source>
</reference>
<accession>A0A0A8YYC9</accession>